<name>A0A2H1FCW0_9ARCH</name>
<sequence>MLTFVYLIENNMTTQAQHKHQWSVISNHWQCNTCGKTYG</sequence>
<gene>
    <name evidence="1" type="ORF">NCS_10402</name>
</gene>
<protein>
    <submittedName>
        <fullName evidence="1">Uncharacterized protein</fullName>
    </submittedName>
</protein>
<evidence type="ECO:0000313" key="2">
    <source>
        <dbReference type="Proteomes" id="UP000230607"/>
    </source>
</evidence>
<dbReference type="AlphaFoldDB" id="A0A2H1FCW0"/>
<dbReference type="EMBL" id="LT841358">
    <property type="protein sequence ID" value="SMH70595.1"/>
    <property type="molecule type" value="Genomic_DNA"/>
</dbReference>
<dbReference type="Proteomes" id="UP000230607">
    <property type="component" value="Chromosome 1"/>
</dbReference>
<keyword evidence="2" id="KW-1185">Reference proteome</keyword>
<accession>A0A2H1FCW0</accession>
<proteinExistence type="predicted"/>
<evidence type="ECO:0000313" key="1">
    <source>
        <dbReference type="EMBL" id="SMH70595.1"/>
    </source>
</evidence>
<organism evidence="1 2">
    <name type="scientific">Candidatus Nitrosotalea okcheonensis</name>
    <dbReference type="NCBI Taxonomy" id="1903276"/>
    <lineage>
        <taxon>Archaea</taxon>
        <taxon>Nitrososphaerota</taxon>
        <taxon>Nitrososphaeria</taxon>
        <taxon>Nitrosotaleales</taxon>
        <taxon>Nitrosotaleaceae</taxon>
        <taxon>Nitrosotalea</taxon>
    </lineage>
</organism>
<reference evidence="2" key="1">
    <citation type="submission" date="2017-03" db="EMBL/GenBank/DDBJ databases">
        <authorList>
            <person name="Herbold C."/>
        </authorList>
    </citation>
    <scope>NUCLEOTIDE SEQUENCE [LARGE SCALE GENOMIC DNA]</scope>
</reference>